<evidence type="ECO:0000256" key="2">
    <source>
        <dbReference type="ARBA" id="ARBA00007362"/>
    </source>
</evidence>
<evidence type="ECO:0000259" key="7">
    <source>
        <dbReference type="Pfam" id="PF00892"/>
    </source>
</evidence>
<comment type="similarity">
    <text evidence="2">Belongs to the EamA transporter family.</text>
</comment>
<feature type="transmembrane region" description="Helical" evidence="6">
    <location>
        <begin position="14"/>
        <end position="37"/>
    </location>
</feature>
<feature type="transmembrane region" description="Helical" evidence="6">
    <location>
        <begin position="162"/>
        <end position="178"/>
    </location>
</feature>
<dbReference type="PANTHER" id="PTHR32322:SF2">
    <property type="entry name" value="EAMA DOMAIN-CONTAINING PROTEIN"/>
    <property type="match status" value="1"/>
</dbReference>
<evidence type="ECO:0000256" key="6">
    <source>
        <dbReference type="SAM" id="Phobius"/>
    </source>
</evidence>
<accession>A0A225MD37</accession>
<evidence type="ECO:0000256" key="5">
    <source>
        <dbReference type="ARBA" id="ARBA00023136"/>
    </source>
</evidence>
<keyword evidence="3 6" id="KW-0812">Transmembrane</keyword>
<proteinExistence type="inferred from homology"/>
<comment type="subcellular location">
    <subcellularLocation>
        <location evidence="1">Membrane</location>
        <topology evidence="1">Multi-pass membrane protein</topology>
    </subcellularLocation>
</comment>
<feature type="transmembrane region" description="Helical" evidence="6">
    <location>
        <begin position="137"/>
        <end position="156"/>
    </location>
</feature>
<feature type="transmembrane region" description="Helical" evidence="6">
    <location>
        <begin position="222"/>
        <end position="242"/>
    </location>
</feature>
<dbReference type="RefSeq" id="WP_088604485.1">
    <property type="nucleotide sequence ID" value="NZ_NJIH01000009.1"/>
</dbReference>
<dbReference type="Proteomes" id="UP000214603">
    <property type="component" value="Unassembled WGS sequence"/>
</dbReference>
<evidence type="ECO:0000313" key="9">
    <source>
        <dbReference type="Proteomes" id="UP000214603"/>
    </source>
</evidence>
<feature type="domain" description="EamA" evidence="7">
    <location>
        <begin position="160"/>
        <end position="294"/>
    </location>
</feature>
<keyword evidence="5 6" id="KW-0472">Membrane</keyword>
<feature type="transmembrane region" description="Helical" evidence="6">
    <location>
        <begin position="190"/>
        <end position="210"/>
    </location>
</feature>
<dbReference type="AlphaFoldDB" id="A0A225MD37"/>
<organism evidence="8 9">
    <name type="scientific">Candidimonas nitroreducens</name>
    <dbReference type="NCBI Taxonomy" id="683354"/>
    <lineage>
        <taxon>Bacteria</taxon>
        <taxon>Pseudomonadati</taxon>
        <taxon>Pseudomonadota</taxon>
        <taxon>Betaproteobacteria</taxon>
        <taxon>Burkholderiales</taxon>
        <taxon>Alcaligenaceae</taxon>
        <taxon>Candidimonas</taxon>
    </lineage>
</organism>
<feature type="transmembrane region" description="Helical" evidence="6">
    <location>
        <begin position="103"/>
        <end position="125"/>
    </location>
</feature>
<dbReference type="SUPFAM" id="SSF103481">
    <property type="entry name" value="Multidrug resistance efflux transporter EmrE"/>
    <property type="match status" value="2"/>
</dbReference>
<protein>
    <submittedName>
        <fullName evidence="8">EamA family transporter</fullName>
    </submittedName>
</protein>
<dbReference type="InterPro" id="IPR050638">
    <property type="entry name" value="AA-Vitamin_Transporters"/>
</dbReference>
<evidence type="ECO:0000256" key="1">
    <source>
        <dbReference type="ARBA" id="ARBA00004141"/>
    </source>
</evidence>
<feature type="transmembrane region" description="Helical" evidence="6">
    <location>
        <begin position="254"/>
        <end position="271"/>
    </location>
</feature>
<dbReference type="GO" id="GO:0016020">
    <property type="term" value="C:membrane"/>
    <property type="evidence" value="ECO:0007669"/>
    <property type="project" value="UniProtKB-SubCell"/>
</dbReference>
<feature type="domain" description="EamA" evidence="7">
    <location>
        <begin position="23"/>
        <end position="148"/>
    </location>
</feature>
<dbReference type="InterPro" id="IPR000620">
    <property type="entry name" value="EamA_dom"/>
</dbReference>
<feature type="transmembrane region" description="Helical" evidence="6">
    <location>
        <begin position="76"/>
        <end position="97"/>
    </location>
</feature>
<gene>
    <name evidence="8" type="ORF">CEY11_16365</name>
</gene>
<comment type="caution">
    <text evidence="8">The sequence shown here is derived from an EMBL/GenBank/DDBJ whole genome shotgun (WGS) entry which is preliminary data.</text>
</comment>
<sequence>MPPSATRNATSPRWLGAAPAIFLLLWCTGFIVLKIGLAHADPFSFLALRYAVVLAVLAPLALALRPRWPRTLRAWGNLAMVGLLLQAGYFSFTYLAFKHGISAGAVALITSLQPLLIGLLAPAVAGERITWRRWTGLLLGVAGAALVIVSKSAVAVASTAGLLYACAALLAITAATLWERRYGTEVHPIAANLIQYAVGLAVALPLAALLEPLHITWTTPLLLALAYLALANSIIAITLLLAMYRHGEASKVSALFFLVPPVTALVAYIALGETIPLPAWPGMLLAAGGIFLVTHDAGKPRSASA</sequence>
<dbReference type="InterPro" id="IPR037185">
    <property type="entry name" value="EmrE-like"/>
</dbReference>
<evidence type="ECO:0000256" key="3">
    <source>
        <dbReference type="ARBA" id="ARBA00022692"/>
    </source>
</evidence>
<dbReference type="PANTHER" id="PTHR32322">
    <property type="entry name" value="INNER MEMBRANE TRANSPORTER"/>
    <property type="match status" value="1"/>
</dbReference>
<evidence type="ECO:0000313" key="8">
    <source>
        <dbReference type="EMBL" id="OWT57481.1"/>
    </source>
</evidence>
<evidence type="ECO:0000256" key="4">
    <source>
        <dbReference type="ARBA" id="ARBA00022989"/>
    </source>
</evidence>
<dbReference type="OrthoDB" id="9809509at2"/>
<keyword evidence="9" id="KW-1185">Reference proteome</keyword>
<name>A0A225MD37_9BURK</name>
<dbReference type="Gene3D" id="1.10.3730.20">
    <property type="match status" value="1"/>
</dbReference>
<keyword evidence="4 6" id="KW-1133">Transmembrane helix</keyword>
<reference evidence="9" key="1">
    <citation type="submission" date="2017-06" db="EMBL/GenBank/DDBJ databases">
        <title>Herbaspirillum phytohormonus sp. nov., isolated from the root nodule of Robinia pseudoacacia in lead-zinc mine.</title>
        <authorList>
            <person name="Fan M."/>
            <person name="Lin Y."/>
        </authorList>
    </citation>
    <scope>NUCLEOTIDE SEQUENCE [LARGE SCALE GENOMIC DNA]</scope>
    <source>
        <strain evidence="9">SC-089</strain>
    </source>
</reference>
<dbReference type="EMBL" id="NJIH01000009">
    <property type="protein sequence ID" value="OWT57481.1"/>
    <property type="molecule type" value="Genomic_DNA"/>
</dbReference>
<feature type="transmembrane region" description="Helical" evidence="6">
    <location>
        <begin position="43"/>
        <end position="64"/>
    </location>
</feature>
<dbReference type="Pfam" id="PF00892">
    <property type="entry name" value="EamA"/>
    <property type="match status" value="2"/>
</dbReference>